<keyword evidence="7 8" id="KW-0342">GTP-binding</keyword>
<feature type="binding site" evidence="8">
    <location>
        <begin position="317"/>
        <end position="319"/>
    </location>
    <ligand>
        <name>GTP</name>
        <dbReference type="ChEBI" id="CHEBI:37565"/>
    </ligand>
</feature>
<feature type="binding site" description="in other chain" evidence="8">
    <location>
        <position position="289"/>
    </location>
    <ligand>
        <name>IMP</name>
        <dbReference type="ChEBI" id="CHEBI:58053"/>
        <note>ligand shared between dimeric partners</note>
    </ligand>
</feature>
<feature type="binding site" evidence="8">
    <location>
        <begin position="285"/>
        <end position="291"/>
    </location>
    <ligand>
        <name>substrate</name>
    </ligand>
</feature>
<dbReference type="InterPro" id="IPR042110">
    <property type="entry name" value="Adenylosuccinate_synth_dom2"/>
</dbReference>
<dbReference type="STRING" id="439481.Aboo_0397"/>
<feature type="binding site" evidence="8">
    <location>
        <position position="291"/>
    </location>
    <ligand>
        <name>GTP</name>
        <dbReference type="ChEBI" id="CHEBI:37565"/>
    </ligand>
</feature>
<feature type="active site" description="Proton donor" evidence="8">
    <location>
        <position position="40"/>
    </location>
</feature>
<evidence type="ECO:0000313" key="10">
    <source>
        <dbReference type="EMBL" id="ADD08208.1"/>
    </source>
</evidence>
<dbReference type="Pfam" id="PF00709">
    <property type="entry name" value="Adenylsucc_synt"/>
    <property type="match status" value="1"/>
</dbReference>
<keyword evidence="8" id="KW-0963">Cytoplasm</keyword>
<dbReference type="PROSITE" id="PS01266">
    <property type="entry name" value="ADENYLOSUCCIN_SYN_1"/>
    <property type="match status" value="1"/>
</dbReference>
<dbReference type="GO" id="GO:0005525">
    <property type="term" value="F:GTP binding"/>
    <property type="evidence" value="ECO:0007669"/>
    <property type="project" value="UniProtKB-UniRule"/>
</dbReference>
<organism evidence="10 11">
    <name type="scientific">Aciduliprofundum boonei (strain DSM 19572 / T469)</name>
    <dbReference type="NCBI Taxonomy" id="439481"/>
    <lineage>
        <taxon>Archaea</taxon>
        <taxon>Methanobacteriati</taxon>
        <taxon>Thermoplasmatota</taxon>
        <taxon>DHVE2 group</taxon>
        <taxon>Candidatus Aciduliprofundum</taxon>
    </lineage>
</organism>
<feature type="binding site" evidence="8">
    <location>
        <position position="12"/>
    </location>
    <ligand>
        <name>Mg(2+)</name>
        <dbReference type="ChEBI" id="CHEBI:18420"/>
    </ligand>
</feature>
<name>B5IAE9_ACIB4</name>
<evidence type="ECO:0000256" key="1">
    <source>
        <dbReference type="ARBA" id="ARBA00011738"/>
    </source>
</evidence>
<comment type="subunit">
    <text evidence="1 8">Homodimer.</text>
</comment>
<dbReference type="SMART" id="SM00788">
    <property type="entry name" value="Adenylsucc_synt"/>
    <property type="match status" value="1"/>
</dbReference>
<dbReference type="PROSITE" id="PS00513">
    <property type="entry name" value="ADENYLOSUCCIN_SYN_2"/>
    <property type="match status" value="1"/>
</dbReference>
<dbReference type="InterPro" id="IPR042111">
    <property type="entry name" value="Adenylosuccinate_synth_dom3"/>
</dbReference>
<accession>B5IAE9</accession>
<dbReference type="NCBIfam" id="TIGR00184">
    <property type="entry name" value="purA"/>
    <property type="match status" value="1"/>
</dbReference>
<dbReference type="FunFam" id="3.90.170.10:FF:000001">
    <property type="entry name" value="Adenylosuccinate synthetase"/>
    <property type="match status" value="1"/>
</dbReference>
<dbReference type="EC" id="6.3.4.4" evidence="8 9"/>
<dbReference type="eggNOG" id="arCOG04387">
    <property type="taxonomic scope" value="Archaea"/>
</dbReference>
<dbReference type="OrthoDB" id="372247at2157"/>
<evidence type="ECO:0000256" key="3">
    <source>
        <dbReference type="ARBA" id="ARBA00022723"/>
    </source>
</evidence>
<feature type="binding site" evidence="8">
    <location>
        <position position="39"/>
    </location>
    <ligand>
        <name>Mg(2+)</name>
        <dbReference type="ChEBI" id="CHEBI:18420"/>
    </ligand>
</feature>
<dbReference type="InterPro" id="IPR027417">
    <property type="entry name" value="P-loop_NTPase"/>
</dbReference>
<dbReference type="GO" id="GO:0000287">
    <property type="term" value="F:magnesium ion binding"/>
    <property type="evidence" value="ECO:0007669"/>
    <property type="project" value="UniProtKB-UniRule"/>
</dbReference>
<sequence>MNIAVIGLQFGDEGKGKIVDYLAEDFDVIARYSGGSNAGHSVLYNGKKFKLHLIPSGVLRGKIGVLGNGMAIDFSVLDEEFKSLRGEGLEPKIKISSRAHVVTSFHKIMDEKEDEIIGIGTTRRGIGPTYETKVKRVGIRVGDVFDDAILLKRLKLATKLWSIYDEKEVEKEARAIREQVRKFKEFIVDTEIWLNEVIRAGKKVLFEGSQAALLDVDFGTYPFVTSSNTISGGMLSGLGISPRSIDKIVGVMKPYMTRVGAGPFPTEIFGKMAEELRDRGKEYGATTGRPRRIGWLDLPLLRYATLVGGVDEIALTKVDILQGMEEIPVAFEYNCSGKRKYPPMHIEKCEPIYMKLPGWKSIEDENLWNYMKMIERETGAKVRMISYGASREETMLID</sequence>
<dbReference type="NCBIfam" id="NF002223">
    <property type="entry name" value="PRK01117.1"/>
    <property type="match status" value="1"/>
</dbReference>
<evidence type="ECO:0000256" key="7">
    <source>
        <dbReference type="ARBA" id="ARBA00023134"/>
    </source>
</evidence>
<feature type="binding site" evidence="8">
    <location>
        <begin position="386"/>
        <end position="388"/>
    </location>
    <ligand>
        <name>GTP</name>
        <dbReference type="ChEBI" id="CHEBI:37565"/>
    </ligand>
</feature>
<proteinExistence type="inferred from homology"/>
<feature type="binding site" description="in other chain" evidence="8">
    <location>
        <position position="122"/>
    </location>
    <ligand>
        <name>IMP</name>
        <dbReference type="ChEBI" id="CHEBI:58053"/>
        <note>ligand shared between dimeric partners</note>
    </ligand>
</feature>
<dbReference type="Gene3D" id="1.10.300.10">
    <property type="entry name" value="Adenylosuccinate Synthetase, subunit A, domain 2"/>
    <property type="match status" value="1"/>
</dbReference>
<dbReference type="PANTHER" id="PTHR11846:SF0">
    <property type="entry name" value="ADENYLOSUCCINATE SYNTHETASE"/>
    <property type="match status" value="1"/>
</dbReference>
<protein>
    <recommendedName>
        <fullName evidence="8 9">Adenylosuccinate synthetase</fullName>
        <shortName evidence="8">AMPSase</shortName>
        <shortName evidence="8">AdSS</shortName>
        <ecNumber evidence="8 9">6.3.4.4</ecNumber>
    </recommendedName>
    <alternativeName>
        <fullName evidence="8">IMP--aspartate ligase</fullName>
    </alternativeName>
</protein>
<dbReference type="RefSeq" id="WP_008082090.1">
    <property type="nucleotide sequence ID" value="NC_013926.1"/>
</dbReference>
<keyword evidence="6 8" id="KW-0460">Magnesium</keyword>
<dbReference type="InterPro" id="IPR018220">
    <property type="entry name" value="Adenylosuccin_syn_GTP-bd"/>
</dbReference>
<dbReference type="HAMAP" id="MF_00011">
    <property type="entry name" value="Adenylosucc_synth"/>
    <property type="match status" value="1"/>
</dbReference>
<dbReference type="AlphaFoldDB" id="B5IAE9"/>
<gene>
    <name evidence="8" type="primary">purA</name>
    <name evidence="10" type="ordered locus">Aboo_0397</name>
</gene>
<dbReference type="CDD" id="cd03108">
    <property type="entry name" value="AdSS"/>
    <property type="match status" value="1"/>
</dbReference>
<evidence type="ECO:0000256" key="8">
    <source>
        <dbReference type="HAMAP-Rule" id="MF_00011"/>
    </source>
</evidence>
<dbReference type="HOGENOM" id="CLU_029848_0_0_2"/>
<dbReference type="GO" id="GO:0044208">
    <property type="term" value="P:'de novo' AMP biosynthetic process"/>
    <property type="evidence" value="ECO:0007669"/>
    <property type="project" value="UniProtKB-UniRule"/>
</dbReference>
<feature type="binding site" description="in other chain" evidence="8">
    <location>
        <begin position="12"/>
        <end position="15"/>
    </location>
    <ligand>
        <name>IMP</name>
        <dbReference type="ChEBI" id="CHEBI:58053"/>
        <note>ligand shared between dimeric partners</note>
    </ligand>
</feature>
<dbReference type="KEGG" id="abi:Aboo_0397"/>
<evidence type="ECO:0000313" key="11">
    <source>
        <dbReference type="Proteomes" id="UP000001400"/>
    </source>
</evidence>
<feature type="binding site" description="in other chain" evidence="8">
    <location>
        <position position="225"/>
    </location>
    <ligand>
        <name>IMP</name>
        <dbReference type="ChEBI" id="CHEBI:58053"/>
        <note>ligand shared between dimeric partners</note>
    </ligand>
</feature>
<comment type="pathway">
    <text evidence="8 9">Purine metabolism; AMP biosynthesis via de novo pathway; AMP from IMP: step 1/2.</text>
</comment>
<keyword evidence="5 8" id="KW-0658">Purine biosynthesis</keyword>
<comment type="cofactor">
    <cofactor evidence="8">
        <name>Mg(2+)</name>
        <dbReference type="ChEBI" id="CHEBI:18420"/>
    </cofactor>
    <text evidence="8">Binds 1 Mg(2+) ion per subunit.</text>
</comment>
<feature type="binding site" description="in other chain" evidence="8">
    <location>
        <begin position="37"/>
        <end position="40"/>
    </location>
    <ligand>
        <name>IMP</name>
        <dbReference type="ChEBI" id="CHEBI:58053"/>
        <note>ligand shared between dimeric partners</note>
    </ligand>
</feature>
<dbReference type="InterPro" id="IPR042109">
    <property type="entry name" value="Adenylosuccinate_synth_dom1"/>
</dbReference>
<evidence type="ECO:0000256" key="4">
    <source>
        <dbReference type="ARBA" id="ARBA00022741"/>
    </source>
</evidence>
<dbReference type="InterPro" id="IPR033128">
    <property type="entry name" value="Adenylosuccin_syn_Lys_AS"/>
</dbReference>
<reference evidence="10" key="1">
    <citation type="submission" date="2010-02" db="EMBL/GenBank/DDBJ databases">
        <title>Complete sequence of Aciduliprofundum boonei T469.</title>
        <authorList>
            <consortium name="US DOE Joint Genome Institute"/>
            <person name="Lucas S."/>
            <person name="Copeland A."/>
            <person name="Lapidus A."/>
            <person name="Cheng J.-F."/>
            <person name="Bruce D."/>
            <person name="Goodwin L."/>
            <person name="Pitluck S."/>
            <person name="Saunders E."/>
            <person name="Detter J.C."/>
            <person name="Han C."/>
            <person name="Tapia R."/>
            <person name="Land M."/>
            <person name="Hauser L."/>
            <person name="Kyrpides N."/>
            <person name="Mikhailova N."/>
            <person name="Flores G."/>
            <person name="Reysenbach A.-L."/>
            <person name="Woyke T."/>
        </authorList>
    </citation>
    <scope>NUCLEOTIDE SEQUENCE</scope>
    <source>
        <strain evidence="10">T469</strain>
    </source>
</reference>
<comment type="function">
    <text evidence="8">Plays an important role in the de novo pathway of purine nucleotide biosynthesis. Catalyzes the first committed step in the biosynthesis of AMP from IMP.</text>
</comment>
<dbReference type="Gene3D" id="3.40.440.10">
    <property type="entry name" value="Adenylosuccinate Synthetase, subunit A, domain 1"/>
    <property type="match status" value="1"/>
</dbReference>
<keyword evidence="4 8" id="KW-0547">Nucleotide-binding</keyword>
<dbReference type="SUPFAM" id="SSF52540">
    <property type="entry name" value="P-loop containing nucleoside triphosphate hydrolases"/>
    <property type="match status" value="1"/>
</dbReference>
<dbReference type="GO" id="GO:0005737">
    <property type="term" value="C:cytoplasm"/>
    <property type="evidence" value="ECO:0007669"/>
    <property type="project" value="UniProtKB-SubCell"/>
</dbReference>
<dbReference type="Proteomes" id="UP000001400">
    <property type="component" value="Chromosome"/>
</dbReference>
<evidence type="ECO:0000256" key="6">
    <source>
        <dbReference type="ARBA" id="ARBA00022842"/>
    </source>
</evidence>
<feature type="binding site" description="in other chain" evidence="8">
    <location>
        <position position="210"/>
    </location>
    <ligand>
        <name>IMP</name>
        <dbReference type="ChEBI" id="CHEBI:58053"/>
        <note>ligand shared between dimeric partners</note>
    </ligand>
</feature>
<comment type="similarity">
    <text evidence="8 9">Belongs to the adenylosuccinate synthetase family.</text>
</comment>
<dbReference type="UniPathway" id="UPA00075">
    <property type="reaction ID" value="UER00335"/>
</dbReference>
<evidence type="ECO:0000256" key="5">
    <source>
        <dbReference type="ARBA" id="ARBA00022755"/>
    </source>
</evidence>
<dbReference type="GO" id="GO:0046040">
    <property type="term" value="P:IMP metabolic process"/>
    <property type="evidence" value="ECO:0007669"/>
    <property type="project" value="TreeGrafter"/>
</dbReference>
<comment type="subcellular location">
    <subcellularLocation>
        <location evidence="8">Cytoplasm</location>
    </subcellularLocation>
</comment>
<dbReference type="GeneID" id="8827339"/>
<comment type="catalytic activity">
    <reaction evidence="8 9">
        <text>IMP + L-aspartate + GTP = N(6)-(1,2-dicarboxyethyl)-AMP + GDP + phosphate + 2 H(+)</text>
        <dbReference type="Rhea" id="RHEA:15753"/>
        <dbReference type="ChEBI" id="CHEBI:15378"/>
        <dbReference type="ChEBI" id="CHEBI:29991"/>
        <dbReference type="ChEBI" id="CHEBI:37565"/>
        <dbReference type="ChEBI" id="CHEBI:43474"/>
        <dbReference type="ChEBI" id="CHEBI:57567"/>
        <dbReference type="ChEBI" id="CHEBI:58053"/>
        <dbReference type="ChEBI" id="CHEBI:58189"/>
        <dbReference type="EC" id="6.3.4.4"/>
    </reaction>
</comment>
<dbReference type="PANTHER" id="PTHR11846">
    <property type="entry name" value="ADENYLOSUCCINATE SYNTHETASE"/>
    <property type="match status" value="1"/>
</dbReference>
<dbReference type="Gene3D" id="3.90.170.10">
    <property type="entry name" value="Adenylosuccinate Synthetase, subunit A, domain 3"/>
    <property type="match status" value="1"/>
</dbReference>
<feature type="binding site" evidence="8">
    <location>
        <begin position="11"/>
        <end position="17"/>
    </location>
    <ligand>
        <name>GTP</name>
        <dbReference type="ChEBI" id="CHEBI:37565"/>
    </ligand>
</feature>
<evidence type="ECO:0000256" key="2">
    <source>
        <dbReference type="ARBA" id="ARBA00022598"/>
    </source>
</evidence>
<keyword evidence="2 8" id="KW-0436">Ligase</keyword>
<feature type="binding site" evidence="8">
    <location>
        <position position="136"/>
    </location>
    <ligand>
        <name>IMP</name>
        <dbReference type="ChEBI" id="CHEBI:58053"/>
        <note>ligand shared between dimeric partners</note>
    </ligand>
</feature>
<dbReference type="EMBL" id="CP001941">
    <property type="protein sequence ID" value="ADD08208.1"/>
    <property type="molecule type" value="Genomic_DNA"/>
</dbReference>
<dbReference type="GO" id="GO:0004019">
    <property type="term" value="F:adenylosuccinate synthase activity"/>
    <property type="evidence" value="ECO:0007669"/>
    <property type="project" value="UniProtKB-UniRule"/>
</dbReference>
<keyword evidence="3 8" id="KW-0479">Metal-binding</keyword>
<evidence type="ECO:0000256" key="9">
    <source>
        <dbReference type="RuleBase" id="RU000520"/>
    </source>
</evidence>
<keyword evidence="11" id="KW-1185">Reference proteome</keyword>
<feature type="active site" description="Proton acceptor" evidence="8">
    <location>
        <position position="12"/>
    </location>
</feature>
<dbReference type="InterPro" id="IPR001114">
    <property type="entry name" value="Adenylosuccinate_synthetase"/>
</dbReference>
<feature type="binding site" evidence="8">
    <location>
        <begin position="39"/>
        <end position="41"/>
    </location>
    <ligand>
        <name>GTP</name>
        <dbReference type="ChEBI" id="CHEBI:37565"/>
    </ligand>
</feature>